<dbReference type="SUPFAM" id="SSF48264">
    <property type="entry name" value="Cytochrome P450"/>
    <property type="match status" value="1"/>
</dbReference>
<dbReference type="PANTHER" id="PTHR24305:SF157">
    <property type="entry name" value="N-ACETYLTRYPTOPHAN 6-HYDROXYLASE IVOC-RELATED"/>
    <property type="match status" value="1"/>
</dbReference>
<name>A0A7H8R340_TALRU</name>
<dbReference type="OrthoDB" id="3945418at2759"/>
<dbReference type="CDD" id="cd11062">
    <property type="entry name" value="CYP58-like"/>
    <property type="match status" value="1"/>
</dbReference>
<evidence type="ECO:0000256" key="5">
    <source>
        <dbReference type="ARBA" id="ARBA00022692"/>
    </source>
</evidence>
<keyword evidence="6 12" id="KW-0479">Metal-binding</keyword>
<comment type="subcellular location">
    <subcellularLocation>
        <location evidence="2">Membrane</location>
        <topology evidence="2">Single-pass membrane protein</topology>
    </subcellularLocation>
</comment>
<evidence type="ECO:0000256" key="3">
    <source>
        <dbReference type="ARBA" id="ARBA00010617"/>
    </source>
</evidence>
<evidence type="ECO:0000256" key="10">
    <source>
        <dbReference type="ARBA" id="ARBA00023033"/>
    </source>
</evidence>
<dbReference type="GO" id="GO:0004497">
    <property type="term" value="F:monooxygenase activity"/>
    <property type="evidence" value="ECO:0007669"/>
    <property type="project" value="UniProtKB-KW"/>
</dbReference>
<dbReference type="PRINTS" id="PR00463">
    <property type="entry name" value="EP450I"/>
</dbReference>
<feature type="binding site" description="axial binding residue" evidence="12">
    <location>
        <position position="469"/>
    </location>
    <ligand>
        <name>heme</name>
        <dbReference type="ChEBI" id="CHEBI:30413"/>
    </ligand>
    <ligandPart>
        <name>Fe</name>
        <dbReference type="ChEBI" id="CHEBI:18248"/>
    </ligandPart>
</feature>
<accession>A0A7H8R340</accession>
<dbReference type="InterPro" id="IPR036396">
    <property type="entry name" value="Cyt_P450_sf"/>
</dbReference>
<dbReference type="InterPro" id="IPR002401">
    <property type="entry name" value="Cyt_P450_E_grp-I"/>
</dbReference>
<keyword evidence="9 12" id="KW-0408">Iron</keyword>
<dbReference type="Gene3D" id="1.10.630.10">
    <property type="entry name" value="Cytochrome P450"/>
    <property type="match status" value="1"/>
</dbReference>
<keyword evidence="10" id="KW-0503">Monooxygenase</keyword>
<dbReference type="PANTHER" id="PTHR24305">
    <property type="entry name" value="CYTOCHROME P450"/>
    <property type="match status" value="1"/>
</dbReference>
<dbReference type="GO" id="GO:0020037">
    <property type="term" value="F:heme binding"/>
    <property type="evidence" value="ECO:0007669"/>
    <property type="project" value="InterPro"/>
</dbReference>
<dbReference type="Pfam" id="PF00067">
    <property type="entry name" value="p450"/>
    <property type="match status" value="1"/>
</dbReference>
<gene>
    <name evidence="14" type="ORF">TRUGW13939_07946</name>
</gene>
<dbReference type="InterPro" id="IPR001128">
    <property type="entry name" value="Cyt_P450"/>
</dbReference>
<dbReference type="Proteomes" id="UP000509510">
    <property type="component" value="Chromosome IV"/>
</dbReference>
<organism evidence="14 15">
    <name type="scientific">Talaromyces rugulosus</name>
    <name type="common">Penicillium rugulosum</name>
    <dbReference type="NCBI Taxonomy" id="121627"/>
    <lineage>
        <taxon>Eukaryota</taxon>
        <taxon>Fungi</taxon>
        <taxon>Dikarya</taxon>
        <taxon>Ascomycota</taxon>
        <taxon>Pezizomycotina</taxon>
        <taxon>Eurotiomycetes</taxon>
        <taxon>Eurotiomycetidae</taxon>
        <taxon>Eurotiales</taxon>
        <taxon>Trichocomaceae</taxon>
        <taxon>Talaromyces</taxon>
        <taxon>Talaromyces sect. Islandici</taxon>
    </lineage>
</organism>
<keyword evidence="5 13" id="KW-0812">Transmembrane</keyword>
<evidence type="ECO:0000256" key="8">
    <source>
        <dbReference type="ARBA" id="ARBA00023002"/>
    </source>
</evidence>
<evidence type="ECO:0000256" key="7">
    <source>
        <dbReference type="ARBA" id="ARBA00022989"/>
    </source>
</evidence>
<dbReference type="RefSeq" id="XP_035346975.1">
    <property type="nucleotide sequence ID" value="XM_035491082.1"/>
</dbReference>
<dbReference type="KEGG" id="trg:TRUGW13939_07946"/>
<protein>
    <recommendedName>
        <fullName evidence="16">Cytochrome P450</fullName>
    </recommendedName>
</protein>
<evidence type="ECO:0000256" key="12">
    <source>
        <dbReference type="PIRSR" id="PIRSR602401-1"/>
    </source>
</evidence>
<dbReference type="GO" id="GO:0016020">
    <property type="term" value="C:membrane"/>
    <property type="evidence" value="ECO:0007669"/>
    <property type="project" value="UniProtKB-SubCell"/>
</dbReference>
<evidence type="ECO:0000256" key="6">
    <source>
        <dbReference type="ARBA" id="ARBA00022723"/>
    </source>
</evidence>
<evidence type="ECO:0000256" key="13">
    <source>
        <dbReference type="SAM" id="Phobius"/>
    </source>
</evidence>
<dbReference type="GeneID" id="55995435"/>
<evidence type="ECO:0000256" key="9">
    <source>
        <dbReference type="ARBA" id="ARBA00023004"/>
    </source>
</evidence>
<proteinExistence type="inferred from homology"/>
<evidence type="ECO:0000256" key="2">
    <source>
        <dbReference type="ARBA" id="ARBA00004167"/>
    </source>
</evidence>
<comment type="similarity">
    <text evidence="3">Belongs to the cytochrome P450 family.</text>
</comment>
<keyword evidence="7 13" id="KW-1133">Transmembrane helix</keyword>
<feature type="transmembrane region" description="Helical" evidence="13">
    <location>
        <begin position="29"/>
        <end position="50"/>
    </location>
</feature>
<keyword evidence="8" id="KW-0560">Oxidoreductase</keyword>
<keyword evidence="11 13" id="KW-0472">Membrane</keyword>
<dbReference type="InterPro" id="IPR050121">
    <property type="entry name" value="Cytochrome_P450_monoxygenase"/>
</dbReference>
<keyword evidence="4 12" id="KW-0349">Heme</keyword>
<dbReference type="AlphaFoldDB" id="A0A7H8R340"/>
<evidence type="ECO:0008006" key="16">
    <source>
        <dbReference type="Google" id="ProtNLM"/>
    </source>
</evidence>
<reference evidence="15" key="1">
    <citation type="submission" date="2020-06" db="EMBL/GenBank/DDBJ databases">
        <title>A chromosome-scale genome assembly of Talaromyces rugulosus W13939.</title>
        <authorList>
            <person name="Wang B."/>
            <person name="Guo L."/>
            <person name="Ye K."/>
            <person name="Wang L."/>
        </authorList>
    </citation>
    <scope>NUCLEOTIDE SEQUENCE [LARGE SCALE GENOMIC DNA]</scope>
    <source>
        <strain evidence="15">W13939</strain>
    </source>
</reference>
<evidence type="ECO:0000256" key="4">
    <source>
        <dbReference type="ARBA" id="ARBA00022617"/>
    </source>
</evidence>
<evidence type="ECO:0000256" key="1">
    <source>
        <dbReference type="ARBA" id="ARBA00001971"/>
    </source>
</evidence>
<comment type="cofactor">
    <cofactor evidence="1 12">
        <name>heme</name>
        <dbReference type="ChEBI" id="CHEBI:30413"/>
    </cofactor>
</comment>
<evidence type="ECO:0000256" key="11">
    <source>
        <dbReference type="ARBA" id="ARBA00023136"/>
    </source>
</evidence>
<keyword evidence="15" id="KW-1185">Reference proteome</keyword>
<evidence type="ECO:0000313" key="14">
    <source>
        <dbReference type="EMBL" id="QKX60800.1"/>
    </source>
</evidence>
<dbReference type="GO" id="GO:0005506">
    <property type="term" value="F:iron ion binding"/>
    <property type="evidence" value="ECO:0007669"/>
    <property type="project" value="InterPro"/>
</dbReference>
<sequence length="530" mass="61186">MATGISSIILSHVKLSYTKFSDVELSHFGWSHISSILLGVITLLVFRTFYRVYFHPLSKIPGPKLAAATHLYEFYYDIICGGRFLFQIEKLHKKYGPIVRVSPREVHVIDSTFYHEIYAPNTRRREKDPKFVPTFGVPYSMVATVDHELHRFRRGLLNDFFSKRSIHSLSPFVQERVQKLVERFQAIHQENRTVDLCSAFAALTSDVITYYCYGKSWSFLEDKDFRSDVRDATEDFAQFSHYHRFFPWLNGLMRAIPPQVMAKLMPGKAALFEFQKSIFHHFSATIQGRTIPLTGDHNMFAALTDPKIPPSERTLSRIQDEAFTFIIAGTETTMRALSYAMYYTTLDTSVREKLRNELKQILPTPTSTVPCWELERLPYLTAVLNESLRMSNAPIIRLPRVAPDEALRYKEHVIPPGTPISTATYFVHRDPKIFPDPERFEPERWIRAAEKGENLTKYLVTFTKGSRACIGMNLAYLELYLSVAYLTRRFDFDVSATKVEDITITREKVLGYPEKGRVAIFAKVDSEMSE</sequence>
<dbReference type="EMBL" id="CP055901">
    <property type="protein sequence ID" value="QKX60800.1"/>
    <property type="molecule type" value="Genomic_DNA"/>
</dbReference>
<dbReference type="FunFam" id="1.10.630.10:FF:000069">
    <property type="entry name" value="Cytochrome P450, putative (Eurofung)"/>
    <property type="match status" value="1"/>
</dbReference>
<evidence type="ECO:0000313" key="15">
    <source>
        <dbReference type="Proteomes" id="UP000509510"/>
    </source>
</evidence>
<dbReference type="PRINTS" id="PR00385">
    <property type="entry name" value="P450"/>
</dbReference>
<dbReference type="GO" id="GO:0016705">
    <property type="term" value="F:oxidoreductase activity, acting on paired donors, with incorporation or reduction of molecular oxygen"/>
    <property type="evidence" value="ECO:0007669"/>
    <property type="project" value="InterPro"/>
</dbReference>